<evidence type="ECO:0000313" key="9">
    <source>
        <dbReference type="Proteomes" id="UP000319769"/>
    </source>
</evidence>
<feature type="transmembrane region" description="Helical" evidence="6">
    <location>
        <begin position="438"/>
        <end position="456"/>
    </location>
</feature>
<evidence type="ECO:0000259" key="7">
    <source>
        <dbReference type="PROSITE" id="PS50850"/>
    </source>
</evidence>
<dbReference type="InterPro" id="IPR011701">
    <property type="entry name" value="MFS"/>
</dbReference>
<protein>
    <submittedName>
        <fullName evidence="8">MFS transporter</fullName>
    </submittedName>
</protein>
<organism evidence="8 9">
    <name type="scientific">Amycolatopsis acidicola</name>
    <dbReference type="NCBI Taxonomy" id="2596893"/>
    <lineage>
        <taxon>Bacteria</taxon>
        <taxon>Bacillati</taxon>
        <taxon>Actinomycetota</taxon>
        <taxon>Actinomycetes</taxon>
        <taxon>Pseudonocardiales</taxon>
        <taxon>Pseudonocardiaceae</taxon>
        <taxon>Amycolatopsis</taxon>
    </lineage>
</organism>
<dbReference type="OrthoDB" id="9109650at2"/>
<dbReference type="AlphaFoldDB" id="A0A5N0VCR3"/>
<dbReference type="SUPFAM" id="SSF103473">
    <property type="entry name" value="MFS general substrate transporter"/>
    <property type="match status" value="1"/>
</dbReference>
<accession>A0A5N0VCR3</accession>
<feature type="transmembrane region" description="Helical" evidence="6">
    <location>
        <begin position="114"/>
        <end position="132"/>
    </location>
</feature>
<dbReference type="PROSITE" id="PS50850">
    <property type="entry name" value="MFS"/>
    <property type="match status" value="1"/>
</dbReference>
<dbReference type="Pfam" id="PF07690">
    <property type="entry name" value="MFS_1"/>
    <property type="match status" value="1"/>
</dbReference>
<proteinExistence type="predicted"/>
<dbReference type="GO" id="GO:0005886">
    <property type="term" value="C:plasma membrane"/>
    <property type="evidence" value="ECO:0007669"/>
    <property type="project" value="UniProtKB-SubCell"/>
</dbReference>
<comment type="caution">
    <text evidence="8">The sequence shown here is derived from an EMBL/GenBank/DDBJ whole genome shotgun (WGS) entry which is preliminary data.</text>
</comment>
<feature type="transmembrane region" description="Helical" evidence="6">
    <location>
        <begin position="202"/>
        <end position="224"/>
    </location>
</feature>
<evidence type="ECO:0000256" key="3">
    <source>
        <dbReference type="ARBA" id="ARBA00022692"/>
    </source>
</evidence>
<reference evidence="8" key="1">
    <citation type="submission" date="2019-09" db="EMBL/GenBank/DDBJ databases">
        <authorList>
            <person name="Teo W.F.A."/>
            <person name="Duangmal K."/>
        </authorList>
    </citation>
    <scope>NUCLEOTIDE SEQUENCE [LARGE SCALE GENOMIC DNA]</scope>
    <source>
        <strain evidence="8">K81G1</strain>
    </source>
</reference>
<feature type="transmembrane region" description="Helical" evidence="6">
    <location>
        <begin position="320"/>
        <end position="340"/>
    </location>
</feature>
<feature type="transmembrane region" description="Helical" evidence="6">
    <location>
        <begin position="410"/>
        <end position="432"/>
    </location>
</feature>
<evidence type="ECO:0000256" key="5">
    <source>
        <dbReference type="ARBA" id="ARBA00023136"/>
    </source>
</evidence>
<name>A0A5N0VCR3_9PSEU</name>
<dbReference type="InterPro" id="IPR036259">
    <property type="entry name" value="MFS_trans_sf"/>
</dbReference>
<keyword evidence="3 6" id="KW-0812">Transmembrane</keyword>
<dbReference type="PANTHER" id="PTHR23511">
    <property type="entry name" value="SYNAPTIC VESICLE GLYCOPROTEIN 2"/>
    <property type="match status" value="1"/>
</dbReference>
<keyword evidence="9" id="KW-1185">Reference proteome</keyword>
<keyword evidence="4 6" id="KW-1133">Transmembrane helix</keyword>
<dbReference type="InterPro" id="IPR005829">
    <property type="entry name" value="Sugar_transporter_CS"/>
</dbReference>
<feature type="transmembrane region" description="Helical" evidence="6">
    <location>
        <begin position="284"/>
        <end position="300"/>
    </location>
</feature>
<feature type="transmembrane region" description="Helical" evidence="6">
    <location>
        <begin position="87"/>
        <end position="107"/>
    </location>
</feature>
<feature type="transmembrane region" description="Helical" evidence="6">
    <location>
        <begin position="172"/>
        <end position="196"/>
    </location>
</feature>
<dbReference type="PROSITE" id="PS00217">
    <property type="entry name" value="SUGAR_TRANSPORT_2"/>
    <property type="match status" value="1"/>
</dbReference>
<evidence type="ECO:0000256" key="6">
    <source>
        <dbReference type="SAM" id="Phobius"/>
    </source>
</evidence>
<dbReference type="EMBL" id="VMNW02000010">
    <property type="protein sequence ID" value="KAA9163274.1"/>
    <property type="molecule type" value="Genomic_DNA"/>
</dbReference>
<evidence type="ECO:0000313" key="8">
    <source>
        <dbReference type="EMBL" id="KAA9163274.1"/>
    </source>
</evidence>
<dbReference type="Gene3D" id="1.20.1250.20">
    <property type="entry name" value="MFS general substrate transporter like domains"/>
    <property type="match status" value="1"/>
</dbReference>
<dbReference type="GO" id="GO:0022857">
    <property type="term" value="F:transmembrane transporter activity"/>
    <property type="evidence" value="ECO:0007669"/>
    <property type="project" value="InterPro"/>
</dbReference>
<feature type="transmembrane region" description="Helical" evidence="6">
    <location>
        <begin position="138"/>
        <end position="160"/>
    </location>
</feature>
<dbReference type="InterPro" id="IPR020846">
    <property type="entry name" value="MFS_dom"/>
</dbReference>
<evidence type="ECO:0000256" key="2">
    <source>
        <dbReference type="ARBA" id="ARBA00022448"/>
    </source>
</evidence>
<feature type="domain" description="Major facilitator superfamily (MFS) profile" evidence="7">
    <location>
        <begin position="50"/>
        <end position="460"/>
    </location>
</feature>
<evidence type="ECO:0000256" key="1">
    <source>
        <dbReference type="ARBA" id="ARBA00004651"/>
    </source>
</evidence>
<keyword evidence="5 6" id="KW-0472">Membrane</keyword>
<feature type="transmembrane region" description="Helical" evidence="6">
    <location>
        <begin position="347"/>
        <end position="367"/>
    </location>
</feature>
<dbReference type="PROSITE" id="PS00216">
    <property type="entry name" value="SUGAR_TRANSPORT_1"/>
    <property type="match status" value="1"/>
</dbReference>
<sequence>MHCSLSLMLHIFSALAPVPGAFPLSRSRGHVVDVITALRSSRMGLARWCAVALCVLCNTIDGLDLMLMSYALPHLPPGFATGTQKGLLISFGFLGMGLGATLLAPLADRIGRKRMVMCGLLLSVLALAATALSPSVEWMLIARLLAGAGAGTLTPVALTLGDEFSSAERRGLCVGLVAIGFAIGSTIGGLIGLFIITTFGGAWQALFWGGALISAAVLVLASALPESPAYLVIRETTEARRRLGNVVSRLGLAGVDLAERPLAEPVATDAKVGVLSKSFRGRTLLLWLGYSTAAAAWYFTTSWTPQLVSTVSGSAERGTLMGTVLSMGSLGGGFVFVLLSTRVSSTAVVWACTGVGAVAAGGFALTITGGGAVVAAAAIGVTMQAALSAYVASCARLYPTVIRTRAQGALMGVSRVGTILVPVVVGAVMAALSAQTMYWMAAAVVLVSAVAGFTLWSRTRAIAEAPAGAGHPVREHV</sequence>
<feature type="transmembrane region" description="Helical" evidence="6">
    <location>
        <begin position="45"/>
        <end position="67"/>
    </location>
</feature>
<dbReference type="Proteomes" id="UP000319769">
    <property type="component" value="Unassembled WGS sequence"/>
</dbReference>
<comment type="subcellular location">
    <subcellularLocation>
        <location evidence="1">Cell membrane</location>
        <topology evidence="1">Multi-pass membrane protein</topology>
    </subcellularLocation>
</comment>
<gene>
    <name evidence="8" type="ORF">FPZ12_009755</name>
</gene>
<feature type="transmembrane region" description="Helical" evidence="6">
    <location>
        <begin position="373"/>
        <end position="398"/>
    </location>
</feature>
<evidence type="ECO:0000256" key="4">
    <source>
        <dbReference type="ARBA" id="ARBA00022989"/>
    </source>
</evidence>
<keyword evidence="2" id="KW-0813">Transport</keyword>
<dbReference type="PANTHER" id="PTHR23511:SF34">
    <property type="entry name" value="SYNAPTIC VESICLE GLYCOPROTEIN 2"/>
    <property type="match status" value="1"/>
</dbReference>